<sequence length="321" mass="33321">MTPPAPLNVPPALCEGDAISIVAPASSPKREAFDVAMANLTALGYRPKTYRYLCKPHGYLSGTDAERADELNQAFADPETTMVLAARGGYGCGRILDQVDFGLLADRPKIVSGYSDLTALHAAIQRRSGLVSFHGPNLVGGWGDDTSASQAERDAALALFSGQSGAGSELLPATDSMRSLSDGTAIGRLVGGNLAVLVSLVGTPDEPDFDGAILVVEDIGEAPYRIDRLLTQLRMAGVLDQIAGAVLGYFTDADPDGGPSAEAVLTEFLQPLGVPVAMGAPVGHEHPNFPLPFGARVILDVNGNGKGISLTLDQTVVASAR</sequence>
<accession>A0A5C6A232</accession>
<keyword evidence="3" id="KW-0645">Protease</keyword>
<dbReference type="Pfam" id="PF17676">
    <property type="entry name" value="Peptidase_S66C"/>
    <property type="match status" value="1"/>
</dbReference>
<dbReference type="SUPFAM" id="SSF52317">
    <property type="entry name" value="Class I glutamine amidotransferase-like"/>
    <property type="match status" value="1"/>
</dbReference>
<feature type="active site" description="Charge relay system" evidence="6">
    <location>
        <position position="284"/>
    </location>
</feature>
<keyword evidence="4 9" id="KW-0378">Hydrolase</keyword>
<dbReference type="Proteomes" id="UP000317421">
    <property type="component" value="Unassembled WGS sequence"/>
</dbReference>
<feature type="domain" description="LD-carboxypeptidase C-terminal" evidence="8">
    <location>
        <begin position="187"/>
        <end position="298"/>
    </location>
</feature>
<evidence type="ECO:0000256" key="3">
    <source>
        <dbReference type="ARBA" id="ARBA00022670"/>
    </source>
</evidence>
<dbReference type="GO" id="GO:0006508">
    <property type="term" value="P:proteolysis"/>
    <property type="evidence" value="ECO:0007669"/>
    <property type="project" value="UniProtKB-KW"/>
</dbReference>
<dbReference type="InterPro" id="IPR003507">
    <property type="entry name" value="S66_fam"/>
</dbReference>
<dbReference type="InterPro" id="IPR027461">
    <property type="entry name" value="Carboxypeptidase_A_C_sf"/>
</dbReference>
<dbReference type="InterPro" id="IPR040449">
    <property type="entry name" value="Peptidase_S66_N"/>
</dbReference>
<evidence type="ECO:0000313" key="10">
    <source>
        <dbReference type="Proteomes" id="UP000317421"/>
    </source>
</evidence>
<evidence type="ECO:0000259" key="7">
    <source>
        <dbReference type="Pfam" id="PF02016"/>
    </source>
</evidence>
<feature type="active site" description="Charge relay system" evidence="6">
    <location>
        <position position="217"/>
    </location>
</feature>
<dbReference type="RefSeq" id="WP_146446634.1">
    <property type="nucleotide sequence ID" value="NZ_SJPR01000008.1"/>
</dbReference>
<dbReference type="PANTHER" id="PTHR30237">
    <property type="entry name" value="MURAMOYLTETRAPEPTIDE CARBOXYPEPTIDASE"/>
    <property type="match status" value="1"/>
</dbReference>
<dbReference type="AlphaFoldDB" id="A0A5C6A232"/>
<reference evidence="9 10" key="1">
    <citation type="submission" date="2019-02" db="EMBL/GenBank/DDBJ databases">
        <title>Deep-cultivation of Planctomycetes and their phenomic and genomic characterization uncovers novel biology.</title>
        <authorList>
            <person name="Wiegand S."/>
            <person name="Jogler M."/>
            <person name="Boedeker C."/>
            <person name="Pinto D."/>
            <person name="Vollmers J."/>
            <person name="Rivas-Marin E."/>
            <person name="Kohn T."/>
            <person name="Peeters S.H."/>
            <person name="Heuer A."/>
            <person name="Rast P."/>
            <person name="Oberbeckmann S."/>
            <person name="Bunk B."/>
            <person name="Jeske O."/>
            <person name="Meyerdierks A."/>
            <person name="Storesund J.E."/>
            <person name="Kallscheuer N."/>
            <person name="Luecker S."/>
            <person name="Lage O.M."/>
            <person name="Pohl T."/>
            <person name="Merkel B.J."/>
            <person name="Hornburger P."/>
            <person name="Mueller R.-W."/>
            <person name="Bruemmer F."/>
            <person name="Labrenz M."/>
            <person name="Spormann A.M."/>
            <person name="Op Den Camp H."/>
            <person name="Overmann J."/>
            <person name="Amann R."/>
            <person name="Jetten M.S.M."/>
            <person name="Mascher T."/>
            <person name="Medema M.H."/>
            <person name="Devos D.P."/>
            <person name="Kaster A.-K."/>
            <person name="Ovreas L."/>
            <person name="Rohde M."/>
            <person name="Galperin M.Y."/>
            <person name="Jogler C."/>
        </authorList>
    </citation>
    <scope>NUCLEOTIDE SEQUENCE [LARGE SCALE GENOMIC DNA]</scope>
    <source>
        <strain evidence="9 10">Pla108</strain>
    </source>
</reference>
<evidence type="ECO:0000256" key="6">
    <source>
        <dbReference type="PIRSR" id="PIRSR028757-1"/>
    </source>
</evidence>
<evidence type="ECO:0000256" key="5">
    <source>
        <dbReference type="ARBA" id="ARBA00022825"/>
    </source>
</evidence>
<name>A0A5C6A232_9BACT</name>
<dbReference type="EMBL" id="SJPR01000008">
    <property type="protein sequence ID" value="TWT93465.1"/>
    <property type="molecule type" value="Genomic_DNA"/>
</dbReference>
<dbReference type="PIRSF" id="PIRSF028757">
    <property type="entry name" value="LD-carboxypeptidase"/>
    <property type="match status" value="1"/>
</dbReference>
<protein>
    <submittedName>
        <fullName evidence="9">Putative murein peptide carboxypeptidase</fullName>
        <ecNumber evidence="9">3.4.16.-</ecNumber>
    </submittedName>
</protein>
<feature type="domain" description="LD-carboxypeptidase N-terminal" evidence="7">
    <location>
        <begin position="19"/>
        <end position="135"/>
    </location>
</feature>
<dbReference type="SUPFAM" id="SSF141986">
    <property type="entry name" value="LD-carboxypeptidase A C-terminal domain-like"/>
    <property type="match status" value="1"/>
</dbReference>
<proteinExistence type="inferred from homology"/>
<dbReference type="EC" id="3.4.16.-" evidence="9"/>
<keyword evidence="2 9" id="KW-0121">Carboxypeptidase</keyword>
<evidence type="ECO:0000259" key="8">
    <source>
        <dbReference type="Pfam" id="PF17676"/>
    </source>
</evidence>
<evidence type="ECO:0000256" key="1">
    <source>
        <dbReference type="ARBA" id="ARBA00010233"/>
    </source>
</evidence>
<dbReference type="InterPro" id="IPR027478">
    <property type="entry name" value="LdcA_N"/>
</dbReference>
<evidence type="ECO:0000256" key="4">
    <source>
        <dbReference type="ARBA" id="ARBA00022801"/>
    </source>
</evidence>
<dbReference type="CDD" id="cd07025">
    <property type="entry name" value="Peptidase_S66"/>
    <property type="match status" value="1"/>
</dbReference>
<keyword evidence="5" id="KW-0720">Serine protease</keyword>
<comment type="similarity">
    <text evidence="1">Belongs to the peptidase S66 family.</text>
</comment>
<dbReference type="InterPro" id="IPR029062">
    <property type="entry name" value="Class_I_gatase-like"/>
</dbReference>
<feature type="active site" description="Nucleophile" evidence="6">
    <location>
        <position position="115"/>
    </location>
</feature>
<dbReference type="PANTHER" id="PTHR30237:SF2">
    <property type="entry name" value="MUREIN TETRAPEPTIDE CARBOXYPEPTIDASE"/>
    <property type="match status" value="1"/>
</dbReference>
<dbReference type="Gene3D" id="3.50.30.60">
    <property type="entry name" value="LD-carboxypeptidase A C-terminal domain-like"/>
    <property type="match status" value="1"/>
</dbReference>
<dbReference type="Pfam" id="PF02016">
    <property type="entry name" value="Peptidase_S66"/>
    <property type="match status" value="1"/>
</dbReference>
<keyword evidence="10" id="KW-1185">Reference proteome</keyword>
<evidence type="ECO:0000313" key="9">
    <source>
        <dbReference type="EMBL" id="TWT93465.1"/>
    </source>
</evidence>
<dbReference type="Gene3D" id="3.40.50.10740">
    <property type="entry name" value="Class I glutamine amidotransferase-like"/>
    <property type="match status" value="1"/>
</dbReference>
<evidence type="ECO:0000256" key="2">
    <source>
        <dbReference type="ARBA" id="ARBA00022645"/>
    </source>
</evidence>
<dbReference type="OrthoDB" id="9807329at2"/>
<dbReference type="GO" id="GO:0004180">
    <property type="term" value="F:carboxypeptidase activity"/>
    <property type="evidence" value="ECO:0007669"/>
    <property type="project" value="UniProtKB-KW"/>
</dbReference>
<organism evidence="9 10">
    <name type="scientific">Botrimarina colliarenosi</name>
    <dbReference type="NCBI Taxonomy" id="2528001"/>
    <lineage>
        <taxon>Bacteria</taxon>
        <taxon>Pseudomonadati</taxon>
        <taxon>Planctomycetota</taxon>
        <taxon>Planctomycetia</taxon>
        <taxon>Pirellulales</taxon>
        <taxon>Lacipirellulaceae</taxon>
        <taxon>Botrimarina</taxon>
    </lineage>
</organism>
<dbReference type="GO" id="GO:0008236">
    <property type="term" value="F:serine-type peptidase activity"/>
    <property type="evidence" value="ECO:0007669"/>
    <property type="project" value="UniProtKB-KW"/>
</dbReference>
<comment type="caution">
    <text evidence="9">The sequence shown here is derived from an EMBL/GenBank/DDBJ whole genome shotgun (WGS) entry which is preliminary data.</text>
</comment>
<gene>
    <name evidence="9" type="primary">ykfA_2</name>
    <name evidence="9" type="ORF">Pla108_39590</name>
</gene>
<dbReference type="InterPro" id="IPR040921">
    <property type="entry name" value="Peptidase_S66C"/>
</dbReference>